<dbReference type="InterPro" id="IPR003732">
    <property type="entry name" value="Daa-tRNA_deacyls_DTD"/>
</dbReference>
<comment type="catalytic activity">
    <reaction evidence="6">
        <text>a D-aminoacyl-tRNA + H2O = a tRNA + a D-alpha-amino acid + H(+)</text>
        <dbReference type="Rhea" id="RHEA:13953"/>
        <dbReference type="Rhea" id="RHEA-COMP:10123"/>
        <dbReference type="Rhea" id="RHEA-COMP:10124"/>
        <dbReference type="ChEBI" id="CHEBI:15377"/>
        <dbReference type="ChEBI" id="CHEBI:15378"/>
        <dbReference type="ChEBI" id="CHEBI:59871"/>
        <dbReference type="ChEBI" id="CHEBI:78442"/>
        <dbReference type="ChEBI" id="CHEBI:79333"/>
        <dbReference type="EC" id="3.1.1.96"/>
    </reaction>
</comment>
<reference evidence="8 9" key="1">
    <citation type="submission" date="2014-03" db="EMBL/GenBank/DDBJ databases">
        <title>The Genome Sequence of Plasmodium fragile nilgiri.</title>
        <authorList>
            <consortium name="The Broad Institute Genomics Platform"/>
            <consortium name="The Broad Institute Genome Sequencing Center for Infectious Disease"/>
            <person name="Neafsey D."/>
            <person name="Duraisingh M."/>
            <person name="Young S.K."/>
            <person name="Zeng Q."/>
            <person name="Gargeya S."/>
            <person name="Abouelleil A."/>
            <person name="Alvarado L."/>
            <person name="Chapman S.B."/>
            <person name="Gainer-Dewar J."/>
            <person name="Goldberg J."/>
            <person name="Griggs A."/>
            <person name="Gujja S."/>
            <person name="Hansen M."/>
            <person name="Howarth C."/>
            <person name="Imamovic A."/>
            <person name="Larimer J."/>
            <person name="Pearson M."/>
            <person name="Poon T.W."/>
            <person name="Priest M."/>
            <person name="Roberts A."/>
            <person name="Saif S."/>
            <person name="Shea T."/>
            <person name="Sykes S."/>
            <person name="Wortman J."/>
            <person name="Nusbaum C."/>
            <person name="Birren B."/>
        </authorList>
    </citation>
    <scope>NUCLEOTIDE SEQUENCE [LARGE SCALE GENOMIC DNA]</scope>
    <source>
        <strain evidence="9">nilgiri</strain>
    </source>
</reference>
<gene>
    <name evidence="8" type="ORF">AK88_04913</name>
</gene>
<comment type="similarity">
    <text evidence="3 7">Belongs to the DTD family.</text>
</comment>
<keyword evidence="7" id="KW-0694">RNA-binding</keyword>
<comment type="catalytic activity">
    <reaction evidence="5">
        <text>glycyl-tRNA(Ala) + H2O = tRNA(Ala) + glycine + H(+)</text>
        <dbReference type="Rhea" id="RHEA:53744"/>
        <dbReference type="Rhea" id="RHEA-COMP:9657"/>
        <dbReference type="Rhea" id="RHEA-COMP:13640"/>
        <dbReference type="ChEBI" id="CHEBI:15377"/>
        <dbReference type="ChEBI" id="CHEBI:15378"/>
        <dbReference type="ChEBI" id="CHEBI:57305"/>
        <dbReference type="ChEBI" id="CHEBI:78442"/>
        <dbReference type="ChEBI" id="CHEBI:78522"/>
        <dbReference type="EC" id="3.1.1.96"/>
    </reaction>
</comment>
<dbReference type="EC" id="3.1.1.96" evidence="7"/>
<evidence type="ECO:0000256" key="6">
    <source>
        <dbReference type="ARBA" id="ARBA00048018"/>
    </source>
</evidence>
<dbReference type="PANTHER" id="PTHR10472:SF5">
    <property type="entry name" value="D-AMINOACYL-TRNA DEACYLASE 1"/>
    <property type="match status" value="1"/>
</dbReference>
<dbReference type="GO" id="GO:0008124">
    <property type="term" value="F:4-alpha-hydroxytetrahydrobiopterin dehydratase activity"/>
    <property type="evidence" value="ECO:0007669"/>
    <property type="project" value="UniProtKB-EC"/>
</dbReference>
<comment type="similarity">
    <text evidence="2">Belongs to the pterin-4-alpha-carbinolamine dehydratase family.</text>
</comment>
<keyword evidence="7" id="KW-0820">tRNA-binding</keyword>
<protein>
    <recommendedName>
        <fullName evidence="7">D-aminoacyl-tRNA deacylase</fullName>
        <ecNumber evidence="7">3.1.1.96</ecNumber>
    </recommendedName>
</protein>
<dbReference type="Proteomes" id="UP000054561">
    <property type="component" value="Unassembled WGS sequence"/>
</dbReference>
<dbReference type="Gene3D" id="3.30.1360.20">
    <property type="entry name" value="Transcriptional coactivator/pterin dehydratase"/>
    <property type="match status" value="1"/>
</dbReference>
<dbReference type="GO" id="GO:0051500">
    <property type="term" value="F:D-tyrosyl-tRNA(Tyr) deacylase activity"/>
    <property type="evidence" value="ECO:0007669"/>
    <property type="project" value="TreeGrafter"/>
</dbReference>
<dbReference type="RefSeq" id="XP_012337940.1">
    <property type="nucleotide sequence ID" value="XM_012482517.1"/>
</dbReference>
<dbReference type="InterPro" id="IPR036428">
    <property type="entry name" value="PCD_sf"/>
</dbReference>
<evidence type="ECO:0000313" key="8">
    <source>
        <dbReference type="EMBL" id="KJP85440.1"/>
    </source>
</evidence>
<dbReference type="SUPFAM" id="SSF55248">
    <property type="entry name" value="PCD-like"/>
    <property type="match status" value="1"/>
</dbReference>
<keyword evidence="9" id="KW-1185">Reference proteome</keyword>
<dbReference type="AlphaFoldDB" id="A0A0D9QEF0"/>
<dbReference type="FunFam" id="3.50.80.10:FF:000001">
    <property type="entry name" value="D-aminoacyl-tRNA deacylase"/>
    <property type="match status" value="1"/>
</dbReference>
<name>A0A0D9QEF0_PLAFR</name>
<proteinExistence type="inferred from homology"/>
<dbReference type="CDD" id="cd00488">
    <property type="entry name" value="PCD_DCoH"/>
    <property type="match status" value="1"/>
</dbReference>
<evidence type="ECO:0000256" key="7">
    <source>
        <dbReference type="RuleBase" id="RU003470"/>
    </source>
</evidence>
<dbReference type="VEuPathDB" id="PlasmoDB:AK88_04913"/>
<dbReference type="InterPro" id="IPR023509">
    <property type="entry name" value="DTD-like_sf"/>
</dbReference>
<dbReference type="SUPFAM" id="SSF69500">
    <property type="entry name" value="DTD-like"/>
    <property type="match status" value="1"/>
</dbReference>
<comment type="subcellular location">
    <subcellularLocation>
        <location evidence="7">Cytoplasm</location>
    </subcellularLocation>
</comment>
<keyword evidence="4" id="KW-0456">Lyase</keyword>
<evidence type="ECO:0000256" key="2">
    <source>
        <dbReference type="ARBA" id="ARBA00006472"/>
    </source>
</evidence>
<evidence type="ECO:0000256" key="5">
    <source>
        <dbReference type="ARBA" id="ARBA00047676"/>
    </source>
</evidence>
<dbReference type="OrthoDB" id="275783at2759"/>
<dbReference type="GO" id="GO:0005737">
    <property type="term" value="C:cytoplasm"/>
    <property type="evidence" value="ECO:0007669"/>
    <property type="project" value="UniProtKB-SubCell"/>
</dbReference>
<dbReference type="EMBL" id="KQ001725">
    <property type="protein sequence ID" value="KJP85440.1"/>
    <property type="molecule type" value="Genomic_DNA"/>
</dbReference>
<evidence type="ECO:0000313" key="9">
    <source>
        <dbReference type="Proteomes" id="UP000054561"/>
    </source>
</evidence>
<dbReference type="GO" id="GO:0006729">
    <property type="term" value="P:tetrahydrobiopterin biosynthetic process"/>
    <property type="evidence" value="ECO:0007669"/>
    <property type="project" value="InterPro"/>
</dbReference>
<dbReference type="Pfam" id="PF02580">
    <property type="entry name" value="Tyr_Deacylase"/>
    <property type="match status" value="1"/>
</dbReference>
<dbReference type="Pfam" id="PF01329">
    <property type="entry name" value="Pterin_4a"/>
    <property type="match status" value="1"/>
</dbReference>
<keyword evidence="7" id="KW-0378">Hydrolase</keyword>
<comment type="catalytic activity">
    <reaction evidence="1">
        <text>(4aS,6R)-4a-hydroxy-L-erythro-5,6,7,8-tetrahydrobiopterin = (6R)-L-erythro-6,7-dihydrobiopterin + H2O</text>
        <dbReference type="Rhea" id="RHEA:11920"/>
        <dbReference type="ChEBI" id="CHEBI:15377"/>
        <dbReference type="ChEBI" id="CHEBI:15642"/>
        <dbReference type="ChEBI" id="CHEBI:43120"/>
        <dbReference type="EC" id="4.2.1.96"/>
    </reaction>
</comment>
<dbReference type="GeneID" id="24270227"/>
<dbReference type="NCBIfam" id="TIGR00256">
    <property type="entry name" value="D-aminoacyl-tRNA deacylase"/>
    <property type="match status" value="1"/>
</dbReference>
<dbReference type="GO" id="GO:0000049">
    <property type="term" value="F:tRNA binding"/>
    <property type="evidence" value="ECO:0007669"/>
    <property type="project" value="UniProtKB-KW"/>
</dbReference>
<dbReference type="InterPro" id="IPR001533">
    <property type="entry name" value="Pterin_deHydtase"/>
</dbReference>
<evidence type="ECO:0000256" key="3">
    <source>
        <dbReference type="ARBA" id="ARBA00009673"/>
    </source>
</evidence>
<sequence>MRVIIQRVKNAALSVIKEGSNETEKQLELFSEIQNGIICFVGIHKNDTWKDAEYIIRKCLNLRLWSDGNKTWDKSVKDLNYEVLFVSQFTLFANTKKGSKPDFHLAKEPKQALAMYNKMVEQFAKDYNHEKIKTGKFGCYMNIQVTNDGPVTIFVDSHDVKMTLLHKNRINALLPQWSYKTKQGCYNYIQRKVVFPSFSQATTFLRDMFDQNEKMNHHCKYTSDYTKVKIKMYTHTLKGVTEKDVAFANLVDSALNNYAYKVIKESHSAEERNN</sequence>
<evidence type="ECO:0000256" key="4">
    <source>
        <dbReference type="ARBA" id="ARBA00023239"/>
    </source>
</evidence>
<dbReference type="GO" id="GO:0106026">
    <property type="term" value="F:Gly-tRNA(Ala) deacylase activity"/>
    <property type="evidence" value="ECO:0007669"/>
    <property type="project" value="RHEA"/>
</dbReference>
<dbReference type="Gene3D" id="3.50.80.10">
    <property type="entry name" value="D-tyrosyl-tRNA(Tyr) deacylase"/>
    <property type="match status" value="1"/>
</dbReference>
<keyword evidence="7" id="KW-0963">Cytoplasm</keyword>
<evidence type="ECO:0000256" key="1">
    <source>
        <dbReference type="ARBA" id="ARBA00001554"/>
    </source>
</evidence>
<accession>A0A0D9QEF0</accession>
<organism evidence="8 9">
    <name type="scientific">Plasmodium fragile</name>
    <dbReference type="NCBI Taxonomy" id="5857"/>
    <lineage>
        <taxon>Eukaryota</taxon>
        <taxon>Sar</taxon>
        <taxon>Alveolata</taxon>
        <taxon>Apicomplexa</taxon>
        <taxon>Aconoidasida</taxon>
        <taxon>Haemosporida</taxon>
        <taxon>Plasmodiidae</taxon>
        <taxon>Plasmodium</taxon>
        <taxon>Plasmodium (Plasmodium)</taxon>
    </lineage>
</organism>
<dbReference type="PANTHER" id="PTHR10472">
    <property type="entry name" value="D-TYROSYL-TRNA TYR DEACYLASE"/>
    <property type="match status" value="1"/>
</dbReference>